<dbReference type="GO" id="GO:0046872">
    <property type="term" value="F:metal ion binding"/>
    <property type="evidence" value="ECO:0007669"/>
    <property type="project" value="InterPro"/>
</dbReference>
<accession>A0A117SYP7</accession>
<dbReference type="OrthoDB" id="9811244at2"/>
<protein>
    <submittedName>
        <fullName evidence="3">BCR family protein</fullName>
    </submittedName>
</protein>
<keyword evidence="1" id="KW-0175">Coiled coil</keyword>
<dbReference type="InterPro" id="IPR003735">
    <property type="entry name" value="Metal_Tscrpt_repr"/>
</dbReference>
<dbReference type="EMBL" id="LPVJ01000003">
    <property type="protein sequence ID" value="KUO97296.1"/>
    <property type="molecule type" value="Genomic_DNA"/>
</dbReference>
<evidence type="ECO:0000313" key="5">
    <source>
        <dbReference type="Proteomes" id="UP000077421"/>
    </source>
</evidence>
<sequence>MHGYQKDAEDLLNRLRKVEGQVRGIQKMIQEDRYCVDILTQFSSIKSALAKIELALLESHTRGCVVDAIQGGGGDEKIDELMHVIRASMKG</sequence>
<evidence type="ECO:0000313" key="4">
    <source>
        <dbReference type="Proteomes" id="UP000053557"/>
    </source>
</evidence>
<feature type="coiled-coil region" evidence="1">
    <location>
        <begin position="1"/>
        <end position="28"/>
    </location>
</feature>
<dbReference type="Proteomes" id="UP000077421">
    <property type="component" value="Unassembled WGS sequence"/>
</dbReference>
<dbReference type="GO" id="GO:0045892">
    <property type="term" value="P:negative regulation of DNA-templated transcription"/>
    <property type="evidence" value="ECO:0007669"/>
    <property type="project" value="UniProtKB-ARBA"/>
</dbReference>
<dbReference type="Gene3D" id="1.20.58.1000">
    <property type="entry name" value="Metal-sensitive repressor, helix protomer"/>
    <property type="match status" value="1"/>
</dbReference>
<dbReference type="GO" id="GO:0003677">
    <property type="term" value="F:DNA binding"/>
    <property type="evidence" value="ECO:0007669"/>
    <property type="project" value="InterPro"/>
</dbReference>
<dbReference type="RefSeq" id="WP_067565013.1">
    <property type="nucleotide sequence ID" value="NZ_LPVJ01000003.1"/>
</dbReference>
<dbReference type="CDD" id="cd10148">
    <property type="entry name" value="CsoR-like_DUF156"/>
    <property type="match status" value="1"/>
</dbReference>
<dbReference type="EMBL" id="LSUQ01000028">
    <property type="protein sequence ID" value="OAG93641.1"/>
    <property type="molecule type" value="Genomic_DNA"/>
</dbReference>
<organism evidence="2 4">
    <name type="scientific">Ferroacidibacillus organovorans</name>
    <dbReference type="NCBI Taxonomy" id="1765683"/>
    <lineage>
        <taxon>Bacteria</taxon>
        <taxon>Bacillati</taxon>
        <taxon>Bacillota</taxon>
        <taxon>Bacilli</taxon>
        <taxon>Bacillales</taxon>
        <taxon>Alicyclobacillaceae</taxon>
        <taxon>Ferroacidibacillus</taxon>
    </lineage>
</organism>
<reference evidence="3 5" key="2">
    <citation type="submission" date="2016-02" db="EMBL/GenBank/DDBJ databases">
        <title>Draft genome sequence of Acidibacillus ferrooxidans SLC66.</title>
        <authorList>
            <person name="Oliveira G."/>
            <person name="Nancucheo I."/>
            <person name="Dall'Agnol H."/>
            <person name="Johnson B."/>
            <person name="Oliveira R."/>
            <person name="Nunes G.L."/>
            <person name="Tzotzos G."/>
            <person name="Orellana S.C."/>
            <person name="Salim A.C."/>
            <person name="Araujo F.M."/>
        </authorList>
    </citation>
    <scope>NUCLEOTIDE SEQUENCE [LARGE SCALE GENOMIC DNA]</scope>
    <source>
        <strain evidence="3 5">SLC66</strain>
    </source>
</reference>
<gene>
    <name evidence="2" type="ORF">ATW55_11700</name>
    <name evidence="3" type="ORF">AYW79_09665</name>
</gene>
<evidence type="ECO:0000313" key="2">
    <source>
        <dbReference type="EMBL" id="KUO97296.1"/>
    </source>
</evidence>
<reference evidence="2 4" key="1">
    <citation type="submission" date="2015-12" db="EMBL/GenBank/DDBJ databases">
        <title>Draft genome sequence of Acidibacillus ferrooxidans ITV001, isolated from a chalcopyrite acid mine drainage site in Brazil.</title>
        <authorList>
            <person name="Dall'Agnol H."/>
            <person name="Nancucheo I."/>
            <person name="Johnson B."/>
            <person name="Oliveira R."/>
            <person name="Leite L."/>
            <person name="Pylro V."/>
            <person name="Nunes G.L."/>
            <person name="Tzotzos G."/>
            <person name="Fernandes G.R."/>
            <person name="Dutra J."/>
            <person name="Orellana S.C."/>
            <person name="Oliveira G."/>
        </authorList>
    </citation>
    <scope>NUCLEOTIDE SEQUENCE [LARGE SCALE GENOMIC DNA]</scope>
    <source>
        <strain evidence="2">ITV001</strain>
        <strain evidence="4">ITV01</strain>
    </source>
</reference>
<dbReference type="InterPro" id="IPR038390">
    <property type="entry name" value="Metal_Tscrpt_repr_sf"/>
</dbReference>
<evidence type="ECO:0000313" key="3">
    <source>
        <dbReference type="EMBL" id="OAG93641.1"/>
    </source>
</evidence>
<proteinExistence type="predicted"/>
<name>A0A117SYP7_9BACL</name>
<dbReference type="PANTHER" id="PTHR33677:SF3">
    <property type="entry name" value="COPPER-SENSING TRANSCRIPTIONAL REPRESSOR RICR"/>
    <property type="match status" value="1"/>
</dbReference>
<keyword evidence="4" id="KW-1185">Reference proteome</keyword>
<dbReference type="Pfam" id="PF02583">
    <property type="entry name" value="Trns_repr_metal"/>
    <property type="match status" value="1"/>
</dbReference>
<evidence type="ECO:0000256" key="1">
    <source>
        <dbReference type="SAM" id="Coils"/>
    </source>
</evidence>
<dbReference type="AlphaFoldDB" id="A0A117SYP7"/>
<dbReference type="Proteomes" id="UP000053557">
    <property type="component" value="Unassembled WGS sequence"/>
</dbReference>
<comment type="caution">
    <text evidence="2">The sequence shown here is derived from an EMBL/GenBank/DDBJ whole genome shotgun (WGS) entry which is preliminary data.</text>
</comment>
<dbReference type="PANTHER" id="PTHR33677">
    <property type="entry name" value="TRANSCRIPTIONAL REPRESSOR FRMR-RELATED"/>
    <property type="match status" value="1"/>
</dbReference>